<dbReference type="PANTHER" id="PTHR31286:SF79">
    <property type="entry name" value="N-6 ADENINE-SPECIFIC DNA METHYLASE"/>
    <property type="match status" value="1"/>
</dbReference>
<dbReference type="EMBL" id="JACXVP010000012">
    <property type="protein sequence ID" value="KAG5571800.1"/>
    <property type="molecule type" value="Genomic_DNA"/>
</dbReference>
<organism evidence="2 3">
    <name type="scientific">Solanum commersonii</name>
    <name type="common">Commerson's wild potato</name>
    <name type="synonym">Commerson's nightshade</name>
    <dbReference type="NCBI Taxonomy" id="4109"/>
    <lineage>
        <taxon>Eukaryota</taxon>
        <taxon>Viridiplantae</taxon>
        <taxon>Streptophyta</taxon>
        <taxon>Embryophyta</taxon>
        <taxon>Tracheophyta</taxon>
        <taxon>Spermatophyta</taxon>
        <taxon>Magnoliopsida</taxon>
        <taxon>eudicotyledons</taxon>
        <taxon>Gunneridae</taxon>
        <taxon>Pentapetalae</taxon>
        <taxon>asterids</taxon>
        <taxon>lamiids</taxon>
        <taxon>Solanales</taxon>
        <taxon>Solanaceae</taxon>
        <taxon>Solanoideae</taxon>
        <taxon>Solaneae</taxon>
        <taxon>Solanum</taxon>
    </lineage>
</organism>
<dbReference type="PANTHER" id="PTHR31286">
    <property type="entry name" value="GLYCINE-RICH CELL WALL STRUCTURAL PROTEIN 1.8-LIKE"/>
    <property type="match status" value="1"/>
</dbReference>
<name>A0A9J5W9K5_SOLCO</name>
<dbReference type="Pfam" id="PF14111">
    <property type="entry name" value="DUF4283"/>
    <property type="match status" value="1"/>
</dbReference>
<evidence type="ECO:0000313" key="3">
    <source>
        <dbReference type="Proteomes" id="UP000824120"/>
    </source>
</evidence>
<sequence length="118" mass="13758">MNIIENLQYAVIGKISYGWSGIEELRIQIPKQCNVKEGCKVGLLWNRHILMRYSRQEDFINMMSKPNYYILSRYAPQTMTWISFLDLKVTFFVKESIFSLASAVGKPLQLDMVTINKT</sequence>
<protein>
    <recommendedName>
        <fullName evidence="1">DUF4283 domain-containing protein</fullName>
    </recommendedName>
</protein>
<dbReference type="InterPro" id="IPR040256">
    <property type="entry name" value="At4g02000-like"/>
</dbReference>
<dbReference type="AlphaFoldDB" id="A0A9J5W9K5"/>
<evidence type="ECO:0000259" key="1">
    <source>
        <dbReference type="Pfam" id="PF14111"/>
    </source>
</evidence>
<accession>A0A9J5W9K5</accession>
<reference evidence="2 3" key="1">
    <citation type="submission" date="2020-09" db="EMBL/GenBank/DDBJ databases">
        <title>De no assembly of potato wild relative species, Solanum commersonii.</title>
        <authorList>
            <person name="Cho K."/>
        </authorList>
    </citation>
    <scope>NUCLEOTIDE SEQUENCE [LARGE SCALE GENOMIC DNA]</scope>
    <source>
        <strain evidence="2">LZ3.2</strain>
        <tissue evidence="2">Leaf</tissue>
    </source>
</reference>
<evidence type="ECO:0000313" key="2">
    <source>
        <dbReference type="EMBL" id="KAG5571800.1"/>
    </source>
</evidence>
<dbReference type="OrthoDB" id="851886at2759"/>
<gene>
    <name evidence="2" type="ORF">H5410_061566</name>
</gene>
<dbReference type="InterPro" id="IPR025558">
    <property type="entry name" value="DUF4283"/>
</dbReference>
<dbReference type="Proteomes" id="UP000824120">
    <property type="component" value="Chromosome 12"/>
</dbReference>
<comment type="caution">
    <text evidence="2">The sequence shown here is derived from an EMBL/GenBank/DDBJ whole genome shotgun (WGS) entry which is preliminary data.</text>
</comment>
<feature type="domain" description="DUF4283" evidence="1">
    <location>
        <begin position="4"/>
        <end position="71"/>
    </location>
</feature>
<keyword evidence="3" id="KW-1185">Reference proteome</keyword>
<proteinExistence type="predicted"/>